<keyword evidence="3" id="KW-1185">Reference proteome</keyword>
<name>M5S725_9BACT</name>
<accession>M5S725</accession>
<proteinExistence type="predicted"/>
<protein>
    <submittedName>
        <fullName evidence="2">Uncharacterized protein</fullName>
    </submittedName>
</protein>
<dbReference type="EMBL" id="ANOG01000164">
    <property type="protein sequence ID" value="EMI21989.1"/>
    <property type="molecule type" value="Genomic_DNA"/>
</dbReference>
<reference evidence="2 3" key="1">
    <citation type="journal article" date="2013" name="Mar. Genomics">
        <title>Expression of sulfatases in Rhodopirellula baltica and the diversity of sulfatases in the genus Rhodopirellula.</title>
        <authorList>
            <person name="Wegner C.E."/>
            <person name="Richter-Heitmann T."/>
            <person name="Klindworth A."/>
            <person name="Klockow C."/>
            <person name="Richter M."/>
            <person name="Achstetter T."/>
            <person name="Glockner F.O."/>
            <person name="Harder J."/>
        </authorList>
    </citation>
    <scope>NUCLEOTIDE SEQUENCE [LARGE SCALE GENOMIC DNA]</scope>
    <source>
        <strain evidence="2 3">SM1</strain>
    </source>
</reference>
<comment type="caution">
    <text evidence="2">The sequence shown here is derived from an EMBL/GenBank/DDBJ whole genome shotgun (WGS) entry which is preliminary data.</text>
</comment>
<dbReference type="Proteomes" id="UP000011991">
    <property type="component" value="Unassembled WGS sequence"/>
</dbReference>
<dbReference type="AlphaFoldDB" id="M5S725"/>
<evidence type="ECO:0000313" key="2">
    <source>
        <dbReference type="EMBL" id="EMI21989.1"/>
    </source>
</evidence>
<feature type="compositionally biased region" description="Low complexity" evidence="1">
    <location>
        <begin position="66"/>
        <end position="76"/>
    </location>
</feature>
<organism evidence="2 3">
    <name type="scientific">Rhodopirellula maiorica SM1</name>
    <dbReference type="NCBI Taxonomy" id="1265738"/>
    <lineage>
        <taxon>Bacteria</taxon>
        <taxon>Pseudomonadati</taxon>
        <taxon>Planctomycetota</taxon>
        <taxon>Planctomycetia</taxon>
        <taxon>Pirellulales</taxon>
        <taxon>Pirellulaceae</taxon>
        <taxon>Novipirellula</taxon>
    </lineage>
</organism>
<evidence type="ECO:0000313" key="3">
    <source>
        <dbReference type="Proteomes" id="UP000011991"/>
    </source>
</evidence>
<dbReference type="PATRIC" id="fig|1265738.3.peg.1083"/>
<sequence length="193" mass="20380">MGPLRLGEVPIGAYRVLGRDEVKKLRVAAEESIKLGAKAGGRSLSKTAIAKNRTEKYRADSGKGTGSKSSGSRSSGAKNFGPKPVGSRRTSQPRTGGVKKRGVRIERSPSYEPPPKSGVIIGGEESETKPVKRKKTSTKRAKPAGRTPARGGTKRSGSRPTGSSRTTKKPARGAGKPGGLASRNRNVKKKRRP</sequence>
<gene>
    <name evidence="2" type="ORF">RMSM_01086</name>
</gene>
<feature type="compositionally biased region" description="Basic and acidic residues" evidence="1">
    <location>
        <begin position="52"/>
        <end position="61"/>
    </location>
</feature>
<feature type="region of interest" description="Disordered" evidence="1">
    <location>
        <begin position="32"/>
        <end position="193"/>
    </location>
</feature>
<feature type="compositionally biased region" description="Basic residues" evidence="1">
    <location>
        <begin position="131"/>
        <end position="143"/>
    </location>
</feature>
<evidence type="ECO:0000256" key="1">
    <source>
        <dbReference type="SAM" id="MobiDB-lite"/>
    </source>
</evidence>